<dbReference type="EMBL" id="SMAL01000009">
    <property type="protein sequence ID" value="TCT13066.1"/>
    <property type="molecule type" value="Genomic_DNA"/>
</dbReference>
<name>A0A4R3MM59_9FIRM</name>
<dbReference type="GO" id="GO:0005524">
    <property type="term" value="F:ATP binding"/>
    <property type="evidence" value="ECO:0007669"/>
    <property type="project" value="InterPro"/>
</dbReference>
<evidence type="ECO:0000313" key="3">
    <source>
        <dbReference type="Proteomes" id="UP000294902"/>
    </source>
</evidence>
<keyword evidence="3" id="KW-1185">Reference proteome</keyword>
<evidence type="ECO:0000259" key="1">
    <source>
        <dbReference type="SMART" id="SM00382"/>
    </source>
</evidence>
<dbReference type="Gene3D" id="3.40.50.300">
    <property type="entry name" value="P-loop containing nucleotide triphosphate hydrolases"/>
    <property type="match status" value="1"/>
</dbReference>
<comment type="caution">
    <text evidence="2">The sequence shown here is derived from an EMBL/GenBank/DDBJ whole genome shotgun (WGS) entry which is preliminary data.</text>
</comment>
<evidence type="ECO:0000313" key="2">
    <source>
        <dbReference type="EMBL" id="TCT13066.1"/>
    </source>
</evidence>
<dbReference type="CDD" id="cd00009">
    <property type="entry name" value="AAA"/>
    <property type="match status" value="1"/>
</dbReference>
<gene>
    <name evidence="2" type="ORF">EDC18_10928</name>
</gene>
<dbReference type="GO" id="GO:0006260">
    <property type="term" value="P:DNA replication"/>
    <property type="evidence" value="ECO:0007669"/>
    <property type="project" value="TreeGrafter"/>
</dbReference>
<organism evidence="2 3">
    <name type="scientific">Natranaerovirga pectinivora</name>
    <dbReference type="NCBI Taxonomy" id="682400"/>
    <lineage>
        <taxon>Bacteria</taxon>
        <taxon>Bacillati</taxon>
        <taxon>Bacillota</taxon>
        <taxon>Clostridia</taxon>
        <taxon>Lachnospirales</taxon>
        <taxon>Natranaerovirgaceae</taxon>
        <taxon>Natranaerovirga</taxon>
    </lineage>
</organism>
<protein>
    <submittedName>
        <fullName evidence="2">DNA replication protein DnaC</fullName>
    </submittedName>
</protein>
<dbReference type="Pfam" id="PF01695">
    <property type="entry name" value="IstB_IS21"/>
    <property type="match status" value="1"/>
</dbReference>
<dbReference type="PANTHER" id="PTHR30050:SF4">
    <property type="entry name" value="ATP-BINDING PROTEIN RV3427C IN INSERTION SEQUENCE-RELATED"/>
    <property type="match status" value="1"/>
</dbReference>
<dbReference type="SUPFAM" id="SSF52540">
    <property type="entry name" value="P-loop containing nucleoside triphosphate hydrolases"/>
    <property type="match status" value="1"/>
</dbReference>
<dbReference type="OrthoDB" id="9776217at2"/>
<dbReference type="InterPro" id="IPR027417">
    <property type="entry name" value="P-loop_NTPase"/>
</dbReference>
<sequence length="332" mass="39014">MVNLKTSQFKQIMRLYEEKQLANQYKYDYRKKEIYNEIPEIKEIDHEISRTSIHLSKLLISNSFDSSNELKKLKEKNLELSMKKIELLHLHGYPKDYLQKQFDCNKCSDTGFIKNEKCYCFKQRLVDLAYEQSNIKSLLEHENFDSFDFTFFSTEINEKYGMSPRQNITNVYSFCIRFIKHFKTDFSNIIFYGNAGVGKSFLSNCIAKSLLDKGHNVIYLTAFQLFETFEKNKFNKNNSDIYEDLVADILNCDLLIIDDLGTEFSTSFTSSQLFNCLNTRLISKKSTIISTNLQPADWSKQYSNRIVSRIFGSYETLKIFGDDIRIKKAFKD</sequence>
<dbReference type="Proteomes" id="UP000294902">
    <property type="component" value="Unassembled WGS sequence"/>
</dbReference>
<dbReference type="AlphaFoldDB" id="A0A4R3MM59"/>
<dbReference type="RefSeq" id="WP_132253355.1">
    <property type="nucleotide sequence ID" value="NZ_SMAL01000009.1"/>
</dbReference>
<dbReference type="InterPro" id="IPR002611">
    <property type="entry name" value="IstB_ATP-bd"/>
</dbReference>
<accession>A0A4R3MM59</accession>
<dbReference type="SMART" id="SM00382">
    <property type="entry name" value="AAA"/>
    <property type="match status" value="1"/>
</dbReference>
<reference evidence="2 3" key="1">
    <citation type="submission" date="2019-03" db="EMBL/GenBank/DDBJ databases">
        <title>Genomic Encyclopedia of Type Strains, Phase IV (KMG-IV): sequencing the most valuable type-strain genomes for metagenomic binning, comparative biology and taxonomic classification.</title>
        <authorList>
            <person name="Goeker M."/>
        </authorList>
    </citation>
    <scope>NUCLEOTIDE SEQUENCE [LARGE SCALE GENOMIC DNA]</scope>
    <source>
        <strain evidence="2 3">DSM 24629</strain>
    </source>
</reference>
<dbReference type="PANTHER" id="PTHR30050">
    <property type="entry name" value="CHROMOSOMAL REPLICATION INITIATOR PROTEIN DNAA"/>
    <property type="match status" value="1"/>
</dbReference>
<proteinExistence type="predicted"/>
<feature type="domain" description="AAA+ ATPase" evidence="1">
    <location>
        <begin position="185"/>
        <end position="325"/>
    </location>
</feature>
<dbReference type="InterPro" id="IPR003593">
    <property type="entry name" value="AAA+_ATPase"/>
</dbReference>
<dbReference type="NCBIfam" id="NF005304">
    <property type="entry name" value="PRK06835.1"/>
    <property type="match status" value="1"/>
</dbReference>